<keyword evidence="1" id="KW-0472">Membrane</keyword>
<keyword evidence="1" id="KW-0812">Transmembrane</keyword>
<organism evidence="2 3">
    <name type="scientific">Peptostreptococcus anaerobius</name>
    <dbReference type="NCBI Taxonomy" id="1261"/>
    <lineage>
        <taxon>Bacteria</taxon>
        <taxon>Bacillati</taxon>
        <taxon>Bacillota</taxon>
        <taxon>Clostridia</taxon>
        <taxon>Peptostreptococcales</taxon>
        <taxon>Peptostreptococcaceae</taxon>
        <taxon>Peptostreptococcus</taxon>
    </lineage>
</organism>
<dbReference type="Proteomes" id="UP000070326">
    <property type="component" value="Unassembled WGS sequence"/>
</dbReference>
<evidence type="ECO:0000313" key="2">
    <source>
        <dbReference type="EMBL" id="KXI11423.1"/>
    </source>
</evidence>
<name>A0A135YPZ4_9FIRM</name>
<dbReference type="RefSeq" id="WP_061101942.1">
    <property type="nucleotide sequence ID" value="NZ_KQ961833.1"/>
</dbReference>
<protein>
    <submittedName>
        <fullName evidence="2">Uncharacterized protein</fullName>
    </submittedName>
</protein>
<feature type="transmembrane region" description="Helical" evidence="1">
    <location>
        <begin position="38"/>
        <end position="58"/>
    </location>
</feature>
<accession>A0A135YPZ4</accession>
<keyword evidence="1" id="KW-1133">Transmembrane helix</keyword>
<reference evidence="2 3" key="1">
    <citation type="submission" date="2016-02" db="EMBL/GenBank/DDBJ databases">
        <authorList>
            <person name="Wen L."/>
            <person name="He K."/>
            <person name="Yang H."/>
        </authorList>
    </citation>
    <scope>NUCLEOTIDE SEQUENCE [LARGE SCALE GENOMIC DNA]</scope>
    <source>
        <strain evidence="2 3">MJR8628A</strain>
    </source>
</reference>
<dbReference type="EMBL" id="LSQZ01000072">
    <property type="protein sequence ID" value="KXI11423.1"/>
    <property type="molecule type" value="Genomic_DNA"/>
</dbReference>
<evidence type="ECO:0000313" key="3">
    <source>
        <dbReference type="Proteomes" id="UP000070326"/>
    </source>
</evidence>
<dbReference type="STRING" id="1261.HMPREF3195_01400"/>
<sequence length="211" mass="24024">MKIFLFLFLVFSLLLVMTGIVGIISPSKFKTTRKNALITLLVGIVFFFIYNGLTGYNIDKKPTNTEKNKQITSESNYLDTLKKEKSAKIAVKDGHIRIILNPNVFSEKAEYGAYVHEAGAIMQELSKNKKYDIITITKPVELQDGGEGILISCNFFIDDYIKIDWKKVTENAELNEQYYKFYASATSYNIDKSVLNAIGQDEVNNLNQYKK</sequence>
<dbReference type="PATRIC" id="fig|1261.5.peg.1404"/>
<evidence type="ECO:0000256" key="1">
    <source>
        <dbReference type="SAM" id="Phobius"/>
    </source>
</evidence>
<dbReference type="AlphaFoldDB" id="A0A135YPZ4"/>
<proteinExistence type="predicted"/>
<comment type="caution">
    <text evidence="2">The sequence shown here is derived from an EMBL/GenBank/DDBJ whole genome shotgun (WGS) entry which is preliminary data.</text>
</comment>
<gene>
    <name evidence="2" type="ORF">HMPREF3195_01400</name>
</gene>